<keyword evidence="2" id="KW-0238">DNA-binding</keyword>
<evidence type="ECO:0000313" key="3">
    <source>
        <dbReference type="Proteomes" id="UP000217076"/>
    </source>
</evidence>
<dbReference type="AlphaFoldDB" id="A0A1G7WWX1"/>
<organism evidence="2 3">
    <name type="scientific">Roseospirillum parvum</name>
    <dbReference type="NCBI Taxonomy" id="83401"/>
    <lineage>
        <taxon>Bacteria</taxon>
        <taxon>Pseudomonadati</taxon>
        <taxon>Pseudomonadota</taxon>
        <taxon>Alphaproteobacteria</taxon>
        <taxon>Rhodospirillales</taxon>
        <taxon>Rhodospirillaceae</taxon>
        <taxon>Roseospirillum</taxon>
    </lineage>
</organism>
<dbReference type="InterPro" id="IPR036390">
    <property type="entry name" value="WH_DNA-bd_sf"/>
</dbReference>
<accession>A0A1G7WWX1</accession>
<dbReference type="Gene3D" id="1.10.10.10">
    <property type="entry name" value="Winged helix-like DNA-binding domain superfamily/Winged helix DNA-binding domain"/>
    <property type="match status" value="1"/>
</dbReference>
<dbReference type="RefSeq" id="WP_092616220.1">
    <property type="nucleotide sequence ID" value="NZ_FNCV01000002.1"/>
</dbReference>
<dbReference type="STRING" id="83401.SAMN05421742_102349"/>
<dbReference type="OrthoDB" id="8537236at2"/>
<feature type="compositionally biased region" description="Pro residues" evidence="1">
    <location>
        <begin position="1"/>
        <end position="13"/>
    </location>
</feature>
<keyword evidence="3" id="KW-1185">Reference proteome</keyword>
<dbReference type="GO" id="GO:0003677">
    <property type="term" value="F:DNA binding"/>
    <property type="evidence" value="ECO:0007669"/>
    <property type="project" value="UniProtKB-KW"/>
</dbReference>
<evidence type="ECO:0000313" key="2">
    <source>
        <dbReference type="EMBL" id="SDG76427.1"/>
    </source>
</evidence>
<proteinExistence type="predicted"/>
<sequence>MERPPGDPPPPPGDDSAIDAGADTGDGRAFREVKDGLHGELRLKLLSQLEHDGALSQAELGRRLGIATGLVNAFIKRCATKGLVKIRSAPRRRYAYYLTPKGLAEKGRLTVSYLSSSLRFFRRARTQCLELLRHCEAQGLTRVALVGRGELAEIAFLASRETGVEIVGIVLPGSNEPHCHGFPVLPDLPGPEVADAVLITDVADPEGSYRSALAHLPAERVLAPAVLHLSPVADP</sequence>
<name>A0A1G7WWX1_9PROT</name>
<protein>
    <submittedName>
        <fullName evidence="2">Winged helix-turn-helix DNA-binding</fullName>
    </submittedName>
</protein>
<dbReference type="SUPFAM" id="SSF46785">
    <property type="entry name" value="Winged helix' DNA-binding domain"/>
    <property type="match status" value="1"/>
</dbReference>
<dbReference type="Proteomes" id="UP000217076">
    <property type="component" value="Unassembled WGS sequence"/>
</dbReference>
<dbReference type="Pfam" id="PF13412">
    <property type="entry name" value="HTH_24"/>
    <property type="match status" value="1"/>
</dbReference>
<reference evidence="3" key="1">
    <citation type="submission" date="2016-10" db="EMBL/GenBank/DDBJ databases">
        <authorList>
            <person name="Varghese N."/>
            <person name="Submissions S."/>
        </authorList>
    </citation>
    <scope>NUCLEOTIDE SEQUENCE [LARGE SCALE GENOMIC DNA]</scope>
    <source>
        <strain evidence="3">930I</strain>
    </source>
</reference>
<feature type="region of interest" description="Disordered" evidence="1">
    <location>
        <begin position="1"/>
        <end position="24"/>
    </location>
</feature>
<gene>
    <name evidence="2" type="ORF">SAMN05421742_102349</name>
</gene>
<feature type="compositionally biased region" description="Low complexity" evidence="1">
    <location>
        <begin position="14"/>
        <end position="23"/>
    </location>
</feature>
<dbReference type="EMBL" id="FNCV01000002">
    <property type="protein sequence ID" value="SDG76427.1"/>
    <property type="molecule type" value="Genomic_DNA"/>
</dbReference>
<evidence type="ECO:0000256" key="1">
    <source>
        <dbReference type="SAM" id="MobiDB-lite"/>
    </source>
</evidence>
<dbReference type="InterPro" id="IPR036388">
    <property type="entry name" value="WH-like_DNA-bd_sf"/>
</dbReference>